<gene>
    <name evidence="1" type="ORF">BA20089_03050</name>
</gene>
<reference evidence="1 2" key="1">
    <citation type="submission" date="2016-10" db="EMBL/GenBank/DDBJ databases">
        <title>The whole genome sequencing and assembly of B. asteroides DSM 20089 strain.</title>
        <authorList>
            <person name="Lee Y.-J."/>
            <person name="Park M.-K."/>
            <person name="Yi H."/>
            <person name="Bahn Y.-S."/>
            <person name="Kim J.F."/>
            <person name="Lee D.-W."/>
        </authorList>
    </citation>
    <scope>NUCLEOTIDE SEQUENCE [LARGE SCALE GENOMIC DNA]</scope>
    <source>
        <strain evidence="1 2">DSM 20089</strain>
    </source>
</reference>
<protein>
    <submittedName>
        <fullName evidence="1">Uncharacterized protein</fullName>
    </submittedName>
</protein>
<proteinExistence type="predicted"/>
<evidence type="ECO:0000313" key="2">
    <source>
        <dbReference type="Proteomes" id="UP000224056"/>
    </source>
</evidence>
<dbReference type="Proteomes" id="UP000224056">
    <property type="component" value="Chromosome"/>
</dbReference>
<name>A0AAD0EWD4_9BIFI</name>
<evidence type="ECO:0000313" key="1">
    <source>
        <dbReference type="EMBL" id="ATO41242.1"/>
    </source>
</evidence>
<dbReference type="GeneID" id="93050358"/>
<organism evidence="1 2">
    <name type="scientific">Bifidobacterium asteroides DSM 20089</name>
    <dbReference type="NCBI Taxonomy" id="1437594"/>
    <lineage>
        <taxon>Bacteria</taxon>
        <taxon>Bacillati</taxon>
        <taxon>Actinomycetota</taxon>
        <taxon>Actinomycetes</taxon>
        <taxon>Bifidobacteriales</taxon>
        <taxon>Bifidobacteriaceae</taxon>
        <taxon>Bifidobacterium</taxon>
    </lineage>
</organism>
<sequence length="93" mass="10599">MDSSYVKLRSLIKSNDDLCKRAIQMTEVVLKEDIVAEDFSDVIGINPLLVPRVDLDDRKRETFSSLKDYFETTHQTFASLEVGAEKKNSMSLI</sequence>
<accession>A0AAD0EWD4</accession>
<dbReference type="EMBL" id="CP017696">
    <property type="protein sequence ID" value="ATO41242.1"/>
    <property type="molecule type" value="Genomic_DNA"/>
</dbReference>
<dbReference type="AlphaFoldDB" id="A0AAD0EWD4"/>
<dbReference type="RefSeq" id="WP_033511102.1">
    <property type="nucleotide sequence ID" value="NZ_CP017696.1"/>
</dbReference>